<proteinExistence type="predicted"/>
<gene>
    <name evidence="1" type="ORF">PsorP6_007489</name>
</gene>
<dbReference type="EMBL" id="CM047582">
    <property type="protein sequence ID" value="KAI9915889.1"/>
    <property type="molecule type" value="Genomic_DNA"/>
</dbReference>
<keyword evidence="2" id="KW-1185">Reference proteome</keyword>
<organism evidence="1 2">
    <name type="scientific">Peronosclerospora sorghi</name>
    <dbReference type="NCBI Taxonomy" id="230839"/>
    <lineage>
        <taxon>Eukaryota</taxon>
        <taxon>Sar</taxon>
        <taxon>Stramenopiles</taxon>
        <taxon>Oomycota</taxon>
        <taxon>Peronosporomycetes</taxon>
        <taxon>Peronosporales</taxon>
        <taxon>Peronosporaceae</taxon>
        <taxon>Peronosclerospora</taxon>
    </lineage>
</organism>
<evidence type="ECO:0000313" key="2">
    <source>
        <dbReference type="Proteomes" id="UP001163321"/>
    </source>
</evidence>
<evidence type="ECO:0000313" key="1">
    <source>
        <dbReference type="EMBL" id="KAI9915889.1"/>
    </source>
</evidence>
<dbReference type="Proteomes" id="UP001163321">
    <property type="component" value="Chromosome 3"/>
</dbReference>
<comment type="caution">
    <text evidence="1">The sequence shown here is derived from an EMBL/GenBank/DDBJ whole genome shotgun (WGS) entry which is preliminary data.</text>
</comment>
<reference evidence="1 2" key="1">
    <citation type="journal article" date="2022" name="bioRxiv">
        <title>The genome of the oomycete Peronosclerospora sorghi, a cosmopolitan pathogen of maize and sorghum, is inflated with dispersed pseudogenes.</title>
        <authorList>
            <person name="Fletcher K."/>
            <person name="Martin F."/>
            <person name="Isakeit T."/>
            <person name="Cavanaugh K."/>
            <person name="Magill C."/>
            <person name="Michelmore R."/>
        </authorList>
    </citation>
    <scope>NUCLEOTIDE SEQUENCE [LARGE SCALE GENOMIC DNA]</scope>
    <source>
        <strain evidence="1">P6</strain>
    </source>
</reference>
<name>A0ACC0WCS6_9STRA</name>
<accession>A0ACC0WCS6</accession>
<protein>
    <submittedName>
        <fullName evidence="1">Uncharacterized protein</fullName>
    </submittedName>
</protein>
<sequence length="61" mass="7158">MDILVRILLDIDISMFFDFLAKCLRTKWQIATQNHSNVHNHEVSARCTKDIRGIQTGFHKM</sequence>